<feature type="compositionally biased region" description="Basic residues" evidence="1">
    <location>
        <begin position="38"/>
        <end position="50"/>
    </location>
</feature>
<protein>
    <submittedName>
        <fullName evidence="2">Uncharacterized protein</fullName>
    </submittedName>
</protein>
<accession>A0A4Z2HSC9</accession>
<feature type="region of interest" description="Disordered" evidence="1">
    <location>
        <begin position="29"/>
        <end position="94"/>
    </location>
</feature>
<keyword evidence="3" id="KW-1185">Reference proteome</keyword>
<evidence type="ECO:0000313" key="3">
    <source>
        <dbReference type="Proteomes" id="UP000314294"/>
    </source>
</evidence>
<organism evidence="2 3">
    <name type="scientific">Liparis tanakae</name>
    <name type="common">Tanaka's snailfish</name>
    <dbReference type="NCBI Taxonomy" id="230148"/>
    <lineage>
        <taxon>Eukaryota</taxon>
        <taxon>Metazoa</taxon>
        <taxon>Chordata</taxon>
        <taxon>Craniata</taxon>
        <taxon>Vertebrata</taxon>
        <taxon>Euteleostomi</taxon>
        <taxon>Actinopterygii</taxon>
        <taxon>Neopterygii</taxon>
        <taxon>Teleostei</taxon>
        <taxon>Neoteleostei</taxon>
        <taxon>Acanthomorphata</taxon>
        <taxon>Eupercaria</taxon>
        <taxon>Perciformes</taxon>
        <taxon>Cottioidei</taxon>
        <taxon>Cottales</taxon>
        <taxon>Liparidae</taxon>
        <taxon>Liparis</taxon>
    </lineage>
</organism>
<reference evidence="2 3" key="1">
    <citation type="submission" date="2019-03" db="EMBL/GenBank/DDBJ databases">
        <title>First draft genome of Liparis tanakae, snailfish: a comprehensive survey of snailfish specific genes.</title>
        <authorList>
            <person name="Kim W."/>
            <person name="Song I."/>
            <person name="Jeong J.-H."/>
            <person name="Kim D."/>
            <person name="Kim S."/>
            <person name="Ryu S."/>
            <person name="Song J.Y."/>
            <person name="Lee S.K."/>
        </authorList>
    </citation>
    <scope>NUCLEOTIDE SEQUENCE [LARGE SCALE GENOMIC DNA]</scope>
    <source>
        <tissue evidence="2">Muscle</tissue>
    </source>
</reference>
<dbReference type="EMBL" id="SRLO01000185">
    <property type="protein sequence ID" value="TNN68749.1"/>
    <property type="molecule type" value="Genomic_DNA"/>
</dbReference>
<comment type="caution">
    <text evidence="2">The sequence shown here is derived from an EMBL/GenBank/DDBJ whole genome shotgun (WGS) entry which is preliminary data.</text>
</comment>
<proteinExistence type="predicted"/>
<gene>
    <name evidence="2" type="ORF">EYF80_021061</name>
</gene>
<feature type="compositionally biased region" description="Basic and acidic residues" evidence="1">
    <location>
        <begin position="83"/>
        <end position="94"/>
    </location>
</feature>
<dbReference type="AlphaFoldDB" id="A0A4Z2HSC9"/>
<sequence length="94" mass="10415">MHVPGRVGTHNCAVKEAERSGVLPQVWEETKAVGGRSNGRRRRRRKRKVKTSSSSCLRPVRPGRRQEAGGRRQEAGGSAAVRSRVERQSELATL</sequence>
<dbReference type="Proteomes" id="UP000314294">
    <property type="component" value="Unassembled WGS sequence"/>
</dbReference>
<feature type="compositionally biased region" description="Basic and acidic residues" evidence="1">
    <location>
        <begin position="64"/>
        <end position="74"/>
    </location>
</feature>
<evidence type="ECO:0000313" key="2">
    <source>
        <dbReference type="EMBL" id="TNN68749.1"/>
    </source>
</evidence>
<name>A0A4Z2HSC9_9TELE</name>
<evidence type="ECO:0000256" key="1">
    <source>
        <dbReference type="SAM" id="MobiDB-lite"/>
    </source>
</evidence>